<dbReference type="OrthoDB" id="9813411at2"/>
<dbReference type="AlphaFoldDB" id="G7Q8C4"/>
<keyword evidence="10" id="KW-1185">Reference proteome</keyword>
<feature type="transmembrane region" description="Helical" evidence="7">
    <location>
        <begin position="266"/>
        <end position="290"/>
    </location>
</feature>
<keyword evidence="5 6" id="KW-0472">Membrane</keyword>
<dbReference type="RefSeq" id="WP_009181909.1">
    <property type="nucleotide sequence ID" value="NZ_CM001368.1"/>
</dbReference>
<keyword evidence="6" id="KW-0132">Cell division</keyword>
<keyword evidence="6" id="KW-0131">Cell cycle</keyword>
<protein>
    <recommendedName>
        <fullName evidence="6">Cell division protein FtsX</fullName>
    </recommendedName>
</protein>
<evidence type="ECO:0000256" key="2">
    <source>
        <dbReference type="ARBA" id="ARBA00022475"/>
    </source>
</evidence>
<dbReference type="InterPro" id="IPR004513">
    <property type="entry name" value="FtsX"/>
</dbReference>
<evidence type="ECO:0000313" key="10">
    <source>
        <dbReference type="Proteomes" id="UP000004662"/>
    </source>
</evidence>
<gene>
    <name evidence="9" type="ORF">DFW101_2532</name>
</gene>
<evidence type="ECO:0000256" key="7">
    <source>
        <dbReference type="SAM" id="Phobius"/>
    </source>
</evidence>
<dbReference type="PIRSF" id="PIRSF003097">
    <property type="entry name" value="FtsX"/>
    <property type="match status" value="1"/>
</dbReference>
<dbReference type="HOGENOM" id="CLU_073546_4_2_7"/>
<dbReference type="EMBL" id="CM001368">
    <property type="protein sequence ID" value="EHJ48536.1"/>
    <property type="molecule type" value="Genomic_DNA"/>
</dbReference>
<evidence type="ECO:0000256" key="5">
    <source>
        <dbReference type="ARBA" id="ARBA00023136"/>
    </source>
</evidence>
<evidence type="ECO:0000313" key="9">
    <source>
        <dbReference type="EMBL" id="EHJ48536.1"/>
    </source>
</evidence>
<keyword evidence="2 6" id="KW-1003">Cell membrane</keyword>
<name>G7Q8C4_9BACT</name>
<sequence length="295" mass="30659">MKRVSRAVRLALSGAREVLRRPWPLAGAVAGVAVAVLLCGLAALAGLALDRAFDYSQGRVRFQVYWKPGADPALVARQTDWMRALPGLIETRSFTPAQALAVMGQALGKDADLPALGGQNPLPHTMLLTFGAPVADAGFFKDVYDRLAAVEGVAEVRYNPREVDMAQAVSQVGSRLALPLAGALALLVGLVVGNTVRLTLLRRREEVEILRLVGASEGYIRGPLVVGAGLVGLAGGAVAMGLLALVRVLLAGLLDVPPLFLALPALPAWLVLAFILGTGLVAALAGLAAAMESES</sequence>
<organism evidence="9 10">
    <name type="scientific">Solidesulfovibrio carbinoliphilus subsp. oakridgensis</name>
    <dbReference type="NCBI Taxonomy" id="694327"/>
    <lineage>
        <taxon>Bacteria</taxon>
        <taxon>Pseudomonadati</taxon>
        <taxon>Thermodesulfobacteriota</taxon>
        <taxon>Desulfovibrionia</taxon>
        <taxon>Desulfovibrionales</taxon>
        <taxon>Desulfovibrionaceae</taxon>
        <taxon>Solidesulfovibrio</taxon>
    </lineage>
</organism>
<proteinExistence type="inferred from homology"/>
<evidence type="ECO:0000256" key="6">
    <source>
        <dbReference type="PIRNR" id="PIRNR003097"/>
    </source>
</evidence>
<dbReference type="Proteomes" id="UP000004662">
    <property type="component" value="Chromosome"/>
</dbReference>
<keyword evidence="4 7" id="KW-1133">Transmembrane helix</keyword>
<dbReference type="STRING" id="694327.DFW101_2532"/>
<comment type="subcellular location">
    <subcellularLocation>
        <location evidence="1">Cell membrane</location>
        <topology evidence="1">Multi-pass membrane protein</topology>
    </subcellularLocation>
</comment>
<dbReference type="PANTHER" id="PTHR47755">
    <property type="entry name" value="CELL DIVISION PROTEIN FTSX"/>
    <property type="match status" value="1"/>
</dbReference>
<evidence type="ECO:0000256" key="4">
    <source>
        <dbReference type="ARBA" id="ARBA00022989"/>
    </source>
</evidence>
<evidence type="ECO:0000259" key="8">
    <source>
        <dbReference type="Pfam" id="PF02687"/>
    </source>
</evidence>
<accession>G7Q8C4</accession>
<feature type="transmembrane region" description="Helical" evidence="7">
    <location>
        <begin position="222"/>
        <end position="246"/>
    </location>
</feature>
<dbReference type="InterPro" id="IPR003838">
    <property type="entry name" value="ABC3_permease_C"/>
</dbReference>
<dbReference type="GO" id="GO:0051301">
    <property type="term" value="P:cell division"/>
    <property type="evidence" value="ECO:0007669"/>
    <property type="project" value="UniProtKB-KW"/>
</dbReference>
<keyword evidence="3 7" id="KW-0812">Transmembrane</keyword>
<feature type="transmembrane region" description="Helical" evidence="7">
    <location>
        <begin position="180"/>
        <end position="201"/>
    </location>
</feature>
<evidence type="ECO:0000256" key="1">
    <source>
        <dbReference type="ARBA" id="ARBA00004651"/>
    </source>
</evidence>
<dbReference type="GO" id="GO:0005886">
    <property type="term" value="C:plasma membrane"/>
    <property type="evidence" value="ECO:0007669"/>
    <property type="project" value="UniProtKB-SubCell"/>
</dbReference>
<dbReference type="Pfam" id="PF02687">
    <property type="entry name" value="FtsX"/>
    <property type="match status" value="1"/>
</dbReference>
<feature type="transmembrane region" description="Helical" evidence="7">
    <location>
        <begin position="25"/>
        <end position="49"/>
    </location>
</feature>
<evidence type="ECO:0000256" key="3">
    <source>
        <dbReference type="ARBA" id="ARBA00022692"/>
    </source>
</evidence>
<dbReference type="PANTHER" id="PTHR47755:SF1">
    <property type="entry name" value="CELL DIVISION PROTEIN FTSX"/>
    <property type="match status" value="1"/>
</dbReference>
<reference evidence="10" key="1">
    <citation type="journal article" date="2015" name="Genome Announc.">
        <title>High-Quality Draft Genome Sequence of Desulfovibrio carbinoliphilus FW-101-2B, an Organic Acid-Oxidizing Sulfate-Reducing Bacterium Isolated from Uranium(VI)-Contaminated Groundwater.</title>
        <authorList>
            <person name="Ramsay B.D."/>
            <person name="Hwang C."/>
            <person name="Woo H.L."/>
            <person name="Carroll S.L."/>
            <person name="Lucas S."/>
            <person name="Han J."/>
            <person name="Lapidus A.L."/>
            <person name="Cheng J.F."/>
            <person name="Goodwin L.A."/>
            <person name="Pitluck S."/>
            <person name="Peters L."/>
            <person name="Chertkov O."/>
            <person name="Held B."/>
            <person name="Detter J.C."/>
            <person name="Han C.S."/>
            <person name="Tapia R."/>
            <person name="Land M.L."/>
            <person name="Hauser L.J."/>
            <person name="Kyrpides N.C."/>
            <person name="Ivanova N.N."/>
            <person name="Mikhailova N."/>
            <person name="Pagani I."/>
            <person name="Woyke T."/>
            <person name="Arkin A.P."/>
            <person name="Dehal P."/>
            <person name="Chivian D."/>
            <person name="Criddle C.S."/>
            <person name="Wu W."/>
            <person name="Chakraborty R."/>
            <person name="Hazen T.C."/>
            <person name="Fields M.W."/>
        </authorList>
    </citation>
    <scope>NUCLEOTIDE SEQUENCE [LARGE SCALE GENOMIC DNA]</scope>
    <source>
        <strain evidence="10">FW-101-2B</strain>
    </source>
</reference>
<comment type="similarity">
    <text evidence="6">Belongs to the ABC-4 integral membrane protein family. FtsX subfamily.</text>
</comment>
<dbReference type="eggNOG" id="COG2177">
    <property type="taxonomic scope" value="Bacteria"/>
</dbReference>
<feature type="domain" description="ABC3 transporter permease C-terminal" evidence="8">
    <location>
        <begin position="182"/>
        <end position="288"/>
    </location>
</feature>
<dbReference type="GO" id="GO:0032153">
    <property type="term" value="C:cell division site"/>
    <property type="evidence" value="ECO:0007669"/>
    <property type="project" value="TreeGrafter"/>
</dbReference>